<evidence type="ECO:0000313" key="3">
    <source>
        <dbReference type="Proteomes" id="UP000029221"/>
    </source>
</evidence>
<comment type="caution">
    <text evidence="2">The sequence shown here is derived from an EMBL/GenBank/DDBJ whole genome shotgun (WGS) entry which is preliminary data.</text>
</comment>
<dbReference type="EMBL" id="BBML01000010">
    <property type="protein sequence ID" value="GAK98255.1"/>
    <property type="molecule type" value="Genomic_DNA"/>
</dbReference>
<gene>
    <name evidence="2" type="ORF">JCM19294_889</name>
</gene>
<feature type="transmembrane region" description="Helical" evidence="1">
    <location>
        <begin position="99"/>
        <end position="119"/>
    </location>
</feature>
<protein>
    <submittedName>
        <fullName evidence="2">Uncharacterized protein</fullName>
    </submittedName>
</protein>
<keyword evidence="1" id="KW-1133">Transmembrane helix</keyword>
<accession>A0A090Q5G4</accession>
<feature type="transmembrane region" description="Helical" evidence="1">
    <location>
        <begin position="172"/>
        <end position="191"/>
    </location>
</feature>
<name>A0A090Q5G4_9FLAO</name>
<dbReference type="STRING" id="319236.BST91_06845"/>
<feature type="transmembrane region" description="Helical" evidence="1">
    <location>
        <begin position="149"/>
        <end position="166"/>
    </location>
</feature>
<feature type="transmembrane region" description="Helical" evidence="1">
    <location>
        <begin position="125"/>
        <end position="142"/>
    </location>
</feature>
<dbReference type="Proteomes" id="UP000029221">
    <property type="component" value="Unassembled WGS sequence"/>
</dbReference>
<evidence type="ECO:0000313" key="2">
    <source>
        <dbReference type="EMBL" id="GAK98255.1"/>
    </source>
</evidence>
<keyword evidence="1" id="KW-0812">Transmembrane</keyword>
<keyword evidence="1" id="KW-0472">Membrane</keyword>
<evidence type="ECO:0000256" key="1">
    <source>
        <dbReference type="SAM" id="Phobius"/>
    </source>
</evidence>
<dbReference type="AlphaFoldDB" id="A0A090Q5G4"/>
<dbReference type="eggNOG" id="COG3127">
    <property type="taxonomic scope" value="Bacteria"/>
</dbReference>
<reference evidence="2" key="1">
    <citation type="journal article" date="2014" name="Genome Announc.">
        <title>Draft Genome Sequences of Marine Flavobacterium Nonlabens Strains NR17, NR24, NR27, NR32, NR33, and Ara13.</title>
        <authorList>
            <person name="Nakanishi M."/>
            <person name="Meirelles P."/>
            <person name="Suzuki R."/>
            <person name="Takatani N."/>
            <person name="Mino S."/>
            <person name="Suda W."/>
            <person name="Oshima K."/>
            <person name="Hattori M."/>
            <person name="Ohkuma M."/>
            <person name="Hosokawa M."/>
            <person name="Miyashita K."/>
            <person name="Thompson F.L."/>
            <person name="Niwa A."/>
            <person name="Sawabe T."/>
            <person name="Sawabe T."/>
        </authorList>
    </citation>
    <scope>NUCLEOTIDE SEQUENCE [LARGE SCALE GENOMIC DNA]</scope>
    <source>
        <strain evidence="2">JCM 19294</strain>
    </source>
</reference>
<feature type="transmembrane region" description="Helical" evidence="1">
    <location>
        <begin position="58"/>
        <end position="79"/>
    </location>
</feature>
<sequence length="196" mass="21767">MNRSTRFISLSGLSGILAGFYAIIGGIIGYFILQRAQINGYTDSIDRMISTPFNQNTSVQIILVAIVVLVLAVITAFFLTKAKAKKYNQKIWTKQSIRLVLNFLAPLSIGGLFTLIMLYYGFIGLVAPCMLIFYGLACMNASHFTLGTVKYLGLTCAILGLLNLLFIGYGLYFWMAGFGICHILYGSIMYIKYDKQ</sequence>
<proteinExistence type="predicted"/>
<organism evidence="2 3">
    <name type="scientific">Nonlabens tegetincola</name>
    <dbReference type="NCBI Taxonomy" id="323273"/>
    <lineage>
        <taxon>Bacteria</taxon>
        <taxon>Pseudomonadati</taxon>
        <taxon>Bacteroidota</taxon>
        <taxon>Flavobacteriia</taxon>
        <taxon>Flavobacteriales</taxon>
        <taxon>Flavobacteriaceae</taxon>
        <taxon>Nonlabens</taxon>
    </lineage>
</organism>
<feature type="transmembrane region" description="Helical" evidence="1">
    <location>
        <begin position="7"/>
        <end position="33"/>
    </location>
</feature>
<keyword evidence="3" id="KW-1185">Reference proteome</keyword>